<evidence type="ECO:0000256" key="4">
    <source>
        <dbReference type="ARBA" id="ARBA00022909"/>
    </source>
</evidence>
<dbReference type="SUPFAM" id="SSF55620">
    <property type="entry name" value="Tetrahydrobiopterin biosynthesis enzymes-like"/>
    <property type="match status" value="1"/>
</dbReference>
<protein>
    <recommendedName>
        <fullName evidence="6">7,8-dihydroneopterin aldolase</fullName>
        <ecNumber evidence="6">4.1.2.25</ecNumber>
    </recommendedName>
</protein>
<dbReference type="InterPro" id="IPR006157">
    <property type="entry name" value="FolB_dom"/>
</dbReference>
<dbReference type="EC" id="4.1.2.25" evidence="6"/>
<evidence type="ECO:0000256" key="2">
    <source>
        <dbReference type="ARBA" id="ARBA00005013"/>
    </source>
</evidence>
<evidence type="ECO:0000313" key="9">
    <source>
        <dbReference type="Proteomes" id="UP001597062"/>
    </source>
</evidence>
<name>A0ABW3JRN9_9FLAO</name>
<accession>A0ABW3JRN9</accession>
<keyword evidence="5 6" id="KW-0456">Lyase</keyword>
<evidence type="ECO:0000256" key="5">
    <source>
        <dbReference type="ARBA" id="ARBA00023239"/>
    </source>
</evidence>
<comment type="similarity">
    <text evidence="3 6">Belongs to the DHNA family.</text>
</comment>
<evidence type="ECO:0000256" key="3">
    <source>
        <dbReference type="ARBA" id="ARBA00005708"/>
    </source>
</evidence>
<dbReference type="SMART" id="SM00905">
    <property type="entry name" value="FolB"/>
    <property type="match status" value="1"/>
</dbReference>
<comment type="caution">
    <text evidence="8">The sequence shown here is derived from an EMBL/GenBank/DDBJ whole genome shotgun (WGS) entry which is preliminary data.</text>
</comment>
<evidence type="ECO:0000313" key="8">
    <source>
        <dbReference type="EMBL" id="MFD0992226.1"/>
    </source>
</evidence>
<comment type="catalytic activity">
    <reaction evidence="1 6">
        <text>7,8-dihydroneopterin = 6-hydroxymethyl-7,8-dihydropterin + glycolaldehyde</text>
        <dbReference type="Rhea" id="RHEA:10540"/>
        <dbReference type="ChEBI" id="CHEBI:17001"/>
        <dbReference type="ChEBI" id="CHEBI:17071"/>
        <dbReference type="ChEBI" id="CHEBI:44841"/>
        <dbReference type="EC" id="4.1.2.25"/>
    </reaction>
</comment>
<dbReference type="InterPro" id="IPR043133">
    <property type="entry name" value="GTP-CH-I_C/QueF"/>
</dbReference>
<dbReference type="GO" id="GO:0004150">
    <property type="term" value="F:dihydroneopterin aldolase activity"/>
    <property type="evidence" value="ECO:0007669"/>
    <property type="project" value="UniProtKB-EC"/>
</dbReference>
<evidence type="ECO:0000256" key="6">
    <source>
        <dbReference type="RuleBase" id="RU362079"/>
    </source>
</evidence>
<dbReference type="NCBIfam" id="TIGR00525">
    <property type="entry name" value="folB"/>
    <property type="match status" value="1"/>
</dbReference>
<feature type="domain" description="Dihydroneopterin aldolase/epimerase" evidence="7">
    <location>
        <begin position="4"/>
        <end position="116"/>
    </location>
</feature>
<dbReference type="RefSeq" id="WP_386105295.1">
    <property type="nucleotide sequence ID" value="NZ_JBHTJR010000020.1"/>
</dbReference>
<evidence type="ECO:0000256" key="1">
    <source>
        <dbReference type="ARBA" id="ARBA00001353"/>
    </source>
</evidence>
<comment type="pathway">
    <text evidence="2 6">Cofactor biosynthesis; tetrahydrofolate biosynthesis; 2-amino-4-hydroxy-6-hydroxymethyl-7,8-dihydropteridine diphosphate from 7,8-dihydroneopterin triphosphate: step 3/4.</text>
</comment>
<reference evidence="9" key="1">
    <citation type="journal article" date="2019" name="Int. J. Syst. Evol. Microbiol.">
        <title>The Global Catalogue of Microorganisms (GCM) 10K type strain sequencing project: providing services to taxonomists for standard genome sequencing and annotation.</title>
        <authorList>
            <consortium name="The Broad Institute Genomics Platform"/>
            <consortium name="The Broad Institute Genome Sequencing Center for Infectious Disease"/>
            <person name="Wu L."/>
            <person name="Ma J."/>
        </authorList>
    </citation>
    <scope>NUCLEOTIDE SEQUENCE [LARGE SCALE GENOMIC DNA]</scope>
    <source>
        <strain evidence="9">CCUG 60527</strain>
    </source>
</reference>
<dbReference type="PANTHER" id="PTHR42844:SF1">
    <property type="entry name" value="DIHYDRONEOPTERIN ALDOLASE 1-RELATED"/>
    <property type="match status" value="1"/>
</dbReference>
<dbReference type="NCBIfam" id="TIGR00526">
    <property type="entry name" value="folB_dom"/>
    <property type="match status" value="1"/>
</dbReference>
<dbReference type="Proteomes" id="UP001597062">
    <property type="component" value="Unassembled WGS sequence"/>
</dbReference>
<dbReference type="PANTHER" id="PTHR42844">
    <property type="entry name" value="DIHYDRONEOPTERIN ALDOLASE 1-RELATED"/>
    <property type="match status" value="1"/>
</dbReference>
<dbReference type="EMBL" id="JBHTJR010000020">
    <property type="protein sequence ID" value="MFD0992226.1"/>
    <property type="molecule type" value="Genomic_DNA"/>
</dbReference>
<sequence>MGTIKVNNIKIYTNHGCLEEEAKIGSEYRVDIEIKADLNKSAFSDELQDTVDYVHLNKIAKEEMAIRAKLLEHVAQRIIDRIFNEIPMVKKAKVSVAKINPPIGGNVGEVVIVLTKTRKN</sequence>
<proteinExistence type="inferred from homology"/>
<dbReference type="Pfam" id="PF02152">
    <property type="entry name" value="FolB"/>
    <property type="match status" value="1"/>
</dbReference>
<evidence type="ECO:0000259" key="7">
    <source>
        <dbReference type="SMART" id="SM00905"/>
    </source>
</evidence>
<keyword evidence="9" id="KW-1185">Reference proteome</keyword>
<dbReference type="InterPro" id="IPR006156">
    <property type="entry name" value="Dihydroneopterin_aldolase"/>
</dbReference>
<dbReference type="Gene3D" id="3.30.1130.10">
    <property type="match status" value="1"/>
</dbReference>
<organism evidence="8 9">
    <name type="scientific">Tenacibaculum geojense</name>
    <dbReference type="NCBI Taxonomy" id="915352"/>
    <lineage>
        <taxon>Bacteria</taxon>
        <taxon>Pseudomonadati</taxon>
        <taxon>Bacteroidota</taxon>
        <taxon>Flavobacteriia</taxon>
        <taxon>Flavobacteriales</taxon>
        <taxon>Flavobacteriaceae</taxon>
        <taxon>Tenacibaculum</taxon>
    </lineage>
</organism>
<keyword evidence="4 6" id="KW-0289">Folate biosynthesis</keyword>
<gene>
    <name evidence="8" type="primary">folB</name>
    <name evidence="8" type="ORF">ACFQ1U_03330</name>
</gene>
<comment type="function">
    <text evidence="6">Catalyzes the conversion of 7,8-dihydroneopterin to 6-hydroxymethyl-7,8-dihydropterin.</text>
</comment>